<dbReference type="PANTHER" id="PTHR43798">
    <property type="entry name" value="MONOACYLGLYCEROL LIPASE"/>
    <property type="match status" value="1"/>
</dbReference>
<sequence>MAYRYSMEILVTNRGTTLYTLLFPNPGKETVILLHGGPAAPEDLGPVIDFLAPHYQVIYFHQRGTRKSPCPADSYSMKEYVADIDSIAAHFSLQQFHLFGHSWGGLYAQIYAAQSPNRLLSAFLCSPASGTGKQWAETVLEIADFNRKKSSLPEILSLGKDAALGLLGNDEAYKEFQTQFARNCNKGYEVSNTVPVYVELLSATAINSTVKEILRYPILPRQPHPGYKITITYGDDDIYGDSPRYVRERYPTATVAIIPRSSHFQWLHNPEAFFHVLAAHFDLQVA</sequence>
<reference evidence="5" key="1">
    <citation type="submission" date="2016-10" db="EMBL/GenBank/DDBJ databases">
        <authorList>
            <person name="Varghese N."/>
        </authorList>
    </citation>
    <scope>NUCLEOTIDE SEQUENCE [LARGE SCALE GENOMIC DNA]</scope>
    <source>
        <strain evidence="5">DSM 18820</strain>
    </source>
</reference>
<proteinExistence type="inferred from homology"/>
<dbReference type="Proteomes" id="UP000182491">
    <property type="component" value="Unassembled WGS sequence"/>
</dbReference>
<gene>
    <name evidence="4" type="ORF">SAMN04487941_1117</name>
</gene>
<dbReference type="InterPro" id="IPR002410">
    <property type="entry name" value="Peptidase_S33"/>
</dbReference>
<evidence type="ECO:0000256" key="2">
    <source>
        <dbReference type="ARBA" id="ARBA00022801"/>
    </source>
</evidence>
<dbReference type="PRINTS" id="PR00793">
    <property type="entry name" value="PROAMNOPTASE"/>
</dbReference>
<name>A0A1I7GM26_9BACT</name>
<dbReference type="OrthoDB" id="9796770at2"/>
<dbReference type="GO" id="GO:0008233">
    <property type="term" value="F:peptidase activity"/>
    <property type="evidence" value="ECO:0007669"/>
    <property type="project" value="InterPro"/>
</dbReference>
<evidence type="ECO:0000313" key="5">
    <source>
        <dbReference type="Proteomes" id="UP000182491"/>
    </source>
</evidence>
<organism evidence="4 5">
    <name type="scientific">Pontibacter akesuensis</name>
    <dbReference type="NCBI Taxonomy" id="388950"/>
    <lineage>
        <taxon>Bacteria</taxon>
        <taxon>Pseudomonadati</taxon>
        <taxon>Bacteroidota</taxon>
        <taxon>Cytophagia</taxon>
        <taxon>Cytophagales</taxon>
        <taxon>Hymenobacteraceae</taxon>
        <taxon>Pontibacter</taxon>
    </lineage>
</organism>
<accession>A0A1I7GM26</accession>
<dbReference type="GO" id="GO:0016020">
    <property type="term" value="C:membrane"/>
    <property type="evidence" value="ECO:0007669"/>
    <property type="project" value="TreeGrafter"/>
</dbReference>
<dbReference type="SUPFAM" id="SSF53474">
    <property type="entry name" value="alpha/beta-Hydrolases"/>
    <property type="match status" value="1"/>
</dbReference>
<evidence type="ECO:0000259" key="3">
    <source>
        <dbReference type="Pfam" id="PF00561"/>
    </source>
</evidence>
<dbReference type="PANTHER" id="PTHR43798:SF31">
    <property type="entry name" value="AB HYDROLASE SUPERFAMILY PROTEIN YCLE"/>
    <property type="match status" value="1"/>
</dbReference>
<feature type="domain" description="AB hydrolase-1" evidence="3">
    <location>
        <begin position="30"/>
        <end position="141"/>
    </location>
</feature>
<protein>
    <submittedName>
        <fullName evidence="4">3-oxoadipate enol-lactonase</fullName>
    </submittedName>
</protein>
<dbReference type="Pfam" id="PF00561">
    <property type="entry name" value="Abhydrolase_1"/>
    <property type="match status" value="1"/>
</dbReference>
<dbReference type="InterPro" id="IPR050266">
    <property type="entry name" value="AB_hydrolase_sf"/>
</dbReference>
<dbReference type="GO" id="GO:0006508">
    <property type="term" value="P:proteolysis"/>
    <property type="evidence" value="ECO:0007669"/>
    <property type="project" value="InterPro"/>
</dbReference>
<dbReference type="AlphaFoldDB" id="A0A1I7GM26"/>
<evidence type="ECO:0000256" key="1">
    <source>
        <dbReference type="ARBA" id="ARBA00010088"/>
    </source>
</evidence>
<evidence type="ECO:0000313" key="4">
    <source>
        <dbReference type="EMBL" id="SFU49391.1"/>
    </source>
</evidence>
<dbReference type="InterPro" id="IPR029058">
    <property type="entry name" value="AB_hydrolase_fold"/>
</dbReference>
<dbReference type="InterPro" id="IPR000073">
    <property type="entry name" value="AB_hydrolase_1"/>
</dbReference>
<comment type="similarity">
    <text evidence="1">Belongs to the peptidase S33 family.</text>
</comment>
<dbReference type="STRING" id="388950.GCA_001611675_00212"/>
<dbReference type="Gene3D" id="3.40.50.1820">
    <property type="entry name" value="alpha/beta hydrolase"/>
    <property type="match status" value="1"/>
</dbReference>
<keyword evidence="5" id="KW-1185">Reference proteome</keyword>
<dbReference type="EMBL" id="FPCA01000001">
    <property type="protein sequence ID" value="SFU49391.1"/>
    <property type="molecule type" value="Genomic_DNA"/>
</dbReference>
<keyword evidence="2" id="KW-0378">Hydrolase</keyword>